<evidence type="ECO:0000256" key="4">
    <source>
        <dbReference type="ARBA" id="ARBA00022723"/>
    </source>
</evidence>
<accession>Q1QNW5</accession>
<dbReference type="GO" id="GO:0016810">
    <property type="term" value="F:hydrolase activity, acting on carbon-nitrogen (but not peptide) bonds"/>
    <property type="evidence" value="ECO:0007669"/>
    <property type="project" value="InterPro"/>
</dbReference>
<evidence type="ECO:0000256" key="6">
    <source>
        <dbReference type="ARBA" id="ARBA00032976"/>
    </source>
</evidence>
<evidence type="ECO:0000256" key="2">
    <source>
        <dbReference type="ARBA" id="ARBA00010973"/>
    </source>
</evidence>
<dbReference type="eggNOG" id="COG0726">
    <property type="taxonomic scope" value="Bacteria"/>
</dbReference>
<dbReference type="InterPro" id="IPR050248">
    <property type="entry name" value="Polysacc_deacetylase_ArnD"/>
</dbReference>
<name>Q1QNW5_NITHX</name>
<organism evidence="8 9">
    <name type="scientific">Nitrobacter hamburgensis (strain DSM 10229 / NCIMB 13809 / X14)</name>
    <dbReference type="NCBI Taxonomy" id="323097"/>
    <lineage>
        <taxon>Bacteria</taxon>
        <taxon>Pseudomonadati</taxon>
        <taxon>Pseudomonadota</taxon>
        <taxon>Alphaproteobacteria</taxon>
        <taxon>Hyphomicrobiales</taxon>
        <taxon>Nitrobacteraceae</taxon>
        <taxon>Nitrobacter</taxon>
    </lineage>
</organism>
<dbReference type="CDD" id="cd10917">
    <property type="entry name" value="CE4_NodB_like_6s_7s"/>
    <property type="match status" value="1"/>
</dbReference>
<dbReference type="SUPFAM" id="SSF88713">
    <property type="entry name" value="Glycoside hydrolase/deacetylase"/>
    <property type="match status" value="1"/>
</dbReference>
<evidence type="ECO:0000259" key="7">
    <source>
        <dbReference type="PROSITE" id="PS51677"/>
    </source>
</evidence>
<dbReference type="STRING" id="323097.Nham_1255"/>
<dbReference type="InterPro" id="IPR002509">
    <property type="entry name" value="NODB_dom"/>
</dbReference>
<evidence type="ECO:0000313" key="8">
    <source>
        <dbReference type="EMBL" id="ABE62082.1"/>
    </source>
</evidence>
<dbReference type="RefSeq" id="WP_011509775.1">
    <property type="nucleotide sequence ID" value="NC_007964.1"/>
</dbReference>
<protein>
    <recommendedName>
        <fullName evidence="3">Chitooligosaccharide deacetylase</fullName>
    </recommendedName>
    <alternativeName>
        <fullName evidence="6">Nodulation protein B</fullName>
    </alternativeName>
</protein>
<dbReference type="GO" id="GO:0005975">
    <property type="term" value="P:carbohydrate metabolic process"/>
    <property type="evidence" value="ECO:0007669"/>
    <property type="project" value="InterPro"/>
</dbReference>
<reference evidence="8 9" key="1">
    <citation type="submission" date="2006-03" db="EMBL/GenBank/DDBJ databases">
        <title>Complete sequence of chromosome of Nitrobacter hamburgensis X14.</title>
        <authorList>
            <consortium name="US DOE Joint Genome Institute"/>
            <person name="Copeland A."/>
            <person name="Lucas S."/>
            <person name="Lapidus A."/>
            <person name="Barry K."/>
            <person name="Detter J.C."/>
            <person name="Glavina del Rio T."/>
            <person name="Hammon N."/>
            <person name="Israni S."/>
            <person name="Dalin E."/>
            <person name="Tice H."/>
            <person name="Pitluck S."/>
            <person name="Chain P."/>
            <person name="Malfatti S."/>
            <person name="Shin M."/>
            <person name="Vergez L."/>
            <person name="Schmutz J."/>
            <person name="Larimer F."/>
            <person name="Land M."/>
            <person name="Hauser L."/>
            <person name="Kyrpides N."/>
            <person name="Ivanova N."/>
            <person name="Ward B."/>
            <person name="Arp D."/>
            <person name="Klotz M."/>
            <person name="Stein L."/>
            <person name="O'Mullan G."/>
            <person name="Starkenburg S."/>
            <person name="Sayavedra L."/>
            <person name="Poret-Peterson A.T."/>
            <person name="Gentry M.E."/>
            <person name="Bruce D."/>
            <person name="Richardson P."/>
        </authorList>
    </citation>
    <scope>NUCLEOTIDE SEQUENCE [LARGE SCALE GENOMIC DNA]</scope>
    <source>
        <strain evidence="9">DSM 10229 / NCIMB 13809 / X14</strain>
    </source>
</reference>
<dbReference type="InterPro" id="IPR011330">
    <property type="entry name" value="Glyco_hydro/deAcase_b/a-brl"/>
</dbReference>
<keyword evidence="4" id="KW-0479">Metal-binding</keyword>
<keyword evidence="5" id="KW-0378">Hydrolase</keyword>
<dbReference type="HOGENOM" id="CLU_021264_8_1_5"/>
<comment type="function">
    <text evidence="1">Is involved in generating a small heat-stable compound (Nod), an acylated oligomer of N-acetylglucosamine, that stimulates mitosis in various plant protoplasts.</text>
</comment>
<gene>
    <name evidence="8" type="ordered locus">Nham_1255</name>
</gene>
<dbReference type="PANTHER" id="PTHR10587">
    <property type="entry name" value="GLYCOSYL TRANSFERASE-RELATED"/>
    <property type="match status" value="1"/>
</dbReference>
<dbReference type="GO" id="GO:0046872">
    <property type="term" value="F:metal ion binding"/>
    <property type="evidence" value="ECO:0007669"/>
    <property type="project" value="UniProtKB-KW"/>
</dbReference>
<proteinExistence type="inferred from homology"/>
<evidence type="ECO:0000256" key="5">
    <source>
        <dbReference type="ARBA" id="ARBA00022801"/>
    </source>
</evidence>
<dbReference type="PANTHER" id="PTHR10587:SF133">
    <property type="entry name" value="CHITIN DEACETYLASE 1-RELATED"/>
    <property type="match status" value="1"/>
</dbReference>
<sequence>MRRFSVLMIAVGAVTVASVSVIAVTAKHFLGSTAVEMASTAKPELTTGSIEARWPKPGVERQPAVAEAAPEVAAPKVAVLDAEPAPEPEKRVVVAKPTCNNPNALGVSRTVQIDTTGGPGFGMSQYRDYDFLQPGEVVLTFDDGPWPVTTPMVLAALKAECLQATFFPIGKHATWHPEVLKQVIAAGHTVGSHTWSHQNLASKPPQEAKDEIEKGMSAVAMMAGTPISPFFRYPQLRQTADLKAYLAQRNVAAFSIDIDSEDFKIKKPDVLVRSTMAALKKKGKGIILMHDLHKWTALAVPELLAQLKANGYKVVHVRAKDTLATLPEYDAMVAAAMQPVKSSNARAISAVVQTVD</sequence>
<keyword evidence="9" id="KW-1185">Reference proteome</keyword>
<dbReference type="Gene3D" id="3.20.20.370">
    <property type="entry name" value="Glycoside hydrolase/deacetylase"/>
    <property type="match status" value="1"/>
</dbReference>
<dbReference type="GO" id="GO:0016020">
    <property type="term" value="C:membrane"/>
    <property type="evidence" value="ECO:0007669"/>
    <property type="project" value="TreeGrafter"/>
</dbReference>
<dbReference type="Pfam" id="PF01522">
    <property type="entry name" value="Polysacc_deac_1"/>
    <property type="match status" value="1"/>
</dbReference>
<feature type="domain" description="NodB homology" evidence="7">
    <location>
        <begin position="135"/>
        <end position="315"/>
    </location>
</feature>
<dbReference type="PROSITE" id="PS51677">
    <property type="entry name" value="NODB"/>
    <property type="match status" value="1"/>
</dbReference>
<evidence type="ECO:0000256" key="1">
    <source>
        <dbReference type="ARBA" id="ARBA00003236"/>
    </source>
</evidence>
<comment type="similarity">
    <text evidence="2">Belongs to the polysaccharide deacetylase family.</text>
</comment>
<dbReference type="KEGG" id="nha:Nham_1255"/>
<evidence type="ECO:0000256" key="3">
    <source>
        <dbReference type="ARBA" id="ARBA00020071"/>
    </source>
</evidence>
<dbReference type="EMBL" id="CP000319">
    <property type="protein sequence ID" value="ABE62082.1"/>
    <property type="molecule type" value="Genomic_DNA"/>
</dbReference>
<evidence type="ECO:0000313" key="9">
    <source>
        <dbReference type="Proteomes" id="UP000001953"/>
    </source>
</evidence>
<dbReference type="AlphaFoldDB" id="Q1QNW5"/>
<dbReference type="Proteomes" id="UP000001953">
    <property type="component" value="Chromosome"/>
</dbReference>